<reference evidence="2" key="1">
    <citation type="submission" date="2016-11" db="UniProtKB">
        <authorList>
            <consortium name="WormBaseParasite"/>
        </authorList>
    </citation>
    <scope>IDENTIFICATION</scope>
    <source>
        <strain evidence="2">KR3021</strain>
    </source>
</reference>
<organism evidence="1 2">
    <name type="scientific">Rhabditophanes sp. KR3021</name>
    <dbReference type="NCBI Taxonomy" id="114890"/>
    <lineage>
        <taxon>Eukaryota</taxon>
        <taxon>Metazoa</taxon>
        <taxon>Ecdysozoa</taxon>
        <taxon>Nematoda</taxon>
        <taxon>Chromadorea</taxon>
        <taxon>Rhabditida</taxon>
        <taxon>Tylenchina</taxon>
        <taxon>Panagrolaimomorpha</taxon>
        <taxon>Strongyloidoidea</taxon>
        <taxon>Alloionematidae</taxon>
        <taxon>Rhabditophanes</taxon>
    </lineage>
</organism>
<protein>
    <submittedName>
        <fullName evidence="2">EB domain-containing protein</fullName>
    </submittedName>
</protein>
<dbReference type="Proteomes" id="UP000095286">
    <property type="component" value="Unplaced"/>
</dbReference>
<evidence type="ECO:0000313" key="1">
    <source>
        <dbReference type="Proteomes" id="UP000095286"/>
    </source>
</evidence>
<name>A0AC35TJP0_9BILA</name>
<dbReference type="WBParaSite" id="RSKR_0000143700.1">
    <property type="protein sequence ID" value="RSKR_0000143700.1"/>
    <property type="gene ID" value="RSKR_0000143700"/>
</dbReference>
<sequence>MLGYGNNLYGNNLMGGGYGGLNSGMGGYGLNSAYGGLNTGGLTMDTVNQNRPCTDHEDCFSGQSCIQRRCTFTNGGGQISTAISTGVGQAVAGTMPCQLMQDCLNSQVCVMGFCSQSNVAFSGSQLVGTVTSCASGAICPIQSFCINGICQQNILGSTSACNLGNNYEYHYVDYSTVKKAPGAISVEPATMSNYIRKEEALRGFKLEFKKSSFIDNLDEEIKFELVFIG</sequence>
<proteinExistence type="predicted"/>
<evidence type="ECO:0000313" key="2">
    <source>
        <dbReference type="WBParaSite" id="RSKR_0000143700.1"/>
    </source>
</evidence>
<accession>A0AC35TJP0</accession>